<dbReference type="PANTHER" id="PTHR30469:SF15">
    <property type="entry name" value="HLYD FAMILY OF SECRETION PROTEINS"/>
    <property type="match status" value="1"/>
</dbReference>
<evidence type="ECO:0000256" key="2">
    <source>
        <dbReference type="SAM" id="MobiDB-lite"/>
    </source>
</evidence>
<evidence type="ECO:0000256" key="3">
    <source>
        <dbReference type="SAM" id="Phobius"/>
    </source>
</evidence>
<feature type="transmembrane region" description="Helical" evidence="3">
    <location>
        <begin position="9"/>
        <end position="27"/>
    </location>
</feature>
<keyword evidence="3" id="KW-0472">Membrane</keyword>
<sequence>MPAFLKNKWLWIGVALIVVLAVGFFMVQGNAAKKKAADEKAAAERVESPYAAIANGKVDIEGGIIQIAARRGGVVREVLVQEGDRVVAGQILARQEDDEPRLSLQTANADLAAAESQLRLIQVDIRTAQREAERLERLVATNFVAAQRMDQARDAIATAQARLASQQAAVQTARARRDQAAYNVELTVIRSPADGRIVRRYANPGAGASTLNVSNMFDLEPDAPRIARAEIVESDIPNITAGQAVEITPEGDPSKVYIGSVLRRAAVFGARKLASDDPSQRSDERVVEVVVSAGDAPLLIGQRVLVKFMKPGETAGAARATSTGVPANRAMQQPAQRQG</sequence>
<comment type="caution">
    <text evidence="5">The sequence shown here is derived from an EMBL/GenBank/DDBJ whole genome shotgun (WGS) entry which is preliminary data.</text>
</comment>
<gene>
    <name evidence="5" type="ORF">GCM10009422_11830</name>
</gene>
<keyword evidence="1" id="KW-0175">Coiled coil</keyword>
<feature type="domain" description="Multidrug resistance protein MdtA-like alpha-helical hairpin" evidence="4">
    <location>
        <begin position="105"/>
        <end position="175"/>
    </location>
</feature>
<feature type="region of interest" description="Disordered" evidence="2">
    <location>
        <begin position="315"/>
        <end position="339"/>
    </location>
</feature>
<dbReference type="RefSeq" id="WP_343791673.1">
    <property type="nucleotide sequence ID" value="NZ_BAAAGA010000002.1"/>
</dbReference>
<dbReference type="Pfam" id="PF25876">
    <property type="entry name" value="HH_MFP_RND"/>
    <property type="match status" value="1"/>
</dbReference>
<dbReference type="InterPro" id="IPR058624">
    <property type="entry name" value="MdtA-like_HH"/>
</dbReference>
<accession>A0ABN1GSC4</accession>
<evidence type="ECO:0000313" key="5">
    <source>
        <dbReference type="EMBL" id="GAA0618140.1"/>
    </source>
</evidence>
<evidence type="ECO:0000313" key="6">
    <source>
        <dbReference type="Proteomes" id="UP001501352"/>
    </source>
</evidence>
<name>A0ABN1GSC4_9CAUL</name>
<feature type="compositionally biased region" description="Polar residues" evidence="2">
    <location>
        <begin position="320"/>
        <end position="339"/>
    </location>
</feature>
<keyword evidence="3" id="KW-1133">Transmembrane helix</keyword>
<dbReference type="PANTHER" id="PTHR30469">
    <property type="entry name" value="MULTIDRUG RESISTANCE PROTEIN MDTA"/>
    <property type="match status" value="1"/>
</dbReference>
<keyword evidence="3" id="KW-0812">Transmembrane</keyword>
<dbReference type="Gene3D" id="1.10.287.470">
    <property type="entry name" value="Helix hairpin bin"/>
    <property type="match status" value="1"/>
</dbReference>
<protein>
    <submittedName>
        <fullName evidence="5">HlyD family efflux transporter periplasmic adaptor subunit</fullName>
    </submittedName>
</protein>
<dbReference type="EMBL" id="BAAAGA010000002">
    <property type="protein sequence ID" value="GAA0618140.1"/>
    <property type="molecule type" value="Genomic_DNA"/>
</dbReference>
<dbReference type="SUPFAM" id="SSF111369">
    <property type="entry name" value="HlyD-like secretion proteins"/>
    <property type="match status" value="1"/>
</dbReference>
<organism evidence="5 6">
    <name type="scientific">Brevundimonas kwangchunensis</name>
    <dbReference type="NCBI Taxonomy" id="322163"/>
    <lineage>
        <taxon>Bacteria</taxon>
        <taxon>Pseudomonadati</taxon>
        <taxon>Pseudomonadota</taxon>
        <taxon>Alphaproteobacteria</taxon>
        <taxon>Caulobacterales</taxon>
        <taxon>Caulobacteraceae</taxon>
        <taxon>Brevundimonas</taxon>
    </lineage>
</organism>
<dbReference type="Gene3D" id="2.40.50.100">
    <property type="match status" value="1"/>
</dbReference>
<evidence type="ECO:0000256" key="1">
    <source>
        <dbReference type="SAM" id="Coils"/>
    </source>
</evidence>
<dbReference type="Gene3D" id="2.40.30.170">
    <property type="match status" value="1"/>
</dbReference>
<dbReference type="Proteomes" id="UP001501352">
    <property type="component" value="Unassembled WGS sequence"/>
</dbReference>
<evidence type="ECO:0000259" key="4">
    <source>
        <dbReference type="Pfam" id="PF25876"/>
    </source>
</evidence>
<feature type="coiled-coil region" evidence="1">
    <location>
        <begin position="104"/>
        <end position="176"/>
    </location>
</feature>
<keyword evidence="6" id="KW-1185">Reference proteome</keyword>
<reference evidence="5 6" key="1">
    <citation type="journal article" date="2019" name="Int. J. Syst. Evol. Microbiol.">
        <title>The Global Catalogue of Microorganisms (GCM) 10K type strain sequencing project: providing services to taxonomists for standard genome sequencing and annotation.</title>
        <authorList>
            <consortium name="The Broad Institute Genomics Platform"/>
            <consortium name="The Broad Institute Genome Sequencing Center for Infectious Disease"/>
            <person name="Wu L."/>
            <person name="Ma J."/>
        </authorList>
    </citation>
    <scope>NUCLEOTIDE SEQUENCE [LARGE SCALE GENOMIC DNA]</scope>
    <source>
        <strain evidence="5 6">JCM 12928</strain>
    </source>
</reference>
<proteinExistence type="predicted"/>